<keyword evidence="2 7" id="KW-0285">Flavoprotein</keyword>
<dbReference type="PANTHER" id="PTHR43821:SF1">
    <property type="entry name" value="NAD(P)H NITROREDUCTASE YDJA-RELATED"/>
    <property type="match status" value="1"/>
</dbReference>
<dbReference type="AlphaFoldDB" id="A4SXL0"/>
<dbReference type="SUPFAM" id="SSF55469">
    <property type="entry name" value="FMN-dependent nitroreductase-like"/>
    <property type="match status" value="1"/>
</dbReference>
<name>A4SXL0_POLAQ</name>
<evidence type="ECO:0000313" key="11">
    <source>
        <dbReference type="Proteomes" id="UP000000231"/>
    </source>
</evidence>
<sequence length="199" mass="21582">MILASDNLDSLGGFAHALIHSRQHVSPKRLIAPGPNLSQKLEILNAAGAAPDHGKVTPWHFYEVSPESRNLLGDLFADALIARDPSATPTQIDEAKQKAFRGPLLLLATAKLNNELDNIPEQEKLISAGCAIQNILLMANSLGFGSGLSSGKALYSQKMRELFLLKDKEEPLCFITIGTISVHKPNKQRPDANSYSSVF</sequence>
<comment type="similarity">
    <text evidence="1 7">Belongs to the nitroreductase family.</text>
</comment>
<dbReference type="EMBL" id="CP000655">
    <property type="protein sequence ID" value="ABP34224.1"/>
    <property type="molecule type" value="Genomic_DNA"/>
</dbReference>
<evidence type="ECO:0000256" key="7">
    <source>
        <dbReference type="PIRNR" id="PIRNR000232"/>
    </source>
</evidence>
<feature type="binding site" description="in other chain" evidence="8">
    <location>
        <begin position="148"/>
        <end position="150"/>
    </location>
    <ligand>
        <name>FMN</name>
        <dbReference type="ChEBI" id="CHEBI:58210"/>
        <note>ligand shared between dimeric partners</note>
    </ligand>
</feature>
<gene>
    <name evidence="10" type="ordered locus">Pnuc_1008</name>
</gene>
<dbReference type="HOGENOM" id="CLU_070764_5_0_4"/>
<evidence type="ECO:0000256" key="3">
    <source>
        <dbReference type="ARBA" id="ARBA00022643"/>
    </source>
</evidence>
<dbReference type="InterPro" id="IPR026021">
    <property type="entry name" value="YdjA-like"/>
</dbReference>
<dbReference type="GO" id="GO:0016491">
    <property type="term" value="F:oxidoreductase activity"/>
    <property type="evidence" value="ECO:0007669"/>
    <property type="project" value="UniProtKB-UniRule"/>
</dbReference>
<feature type="domain" description="Nitroreductase" evidence="9">
    <location>
        <begin position="39"/>
        <end position="178"/>
    </location>
</feature>
<dbReference type="PIRSF" id="PIRSF000232">
    <property type="entry name" value="YdjA"/>
    <property type="match status" value="1"/>
</dbReference>
<protein>
    <recommendedName>
        <fullName evidence="7">Putative NAD(P)H nitroreductase</fullName>
        <ecNumber evidence="7">1.-.-.-</ecNumber>
    </recommendedName>
</protein>
<keyword evidence="4 7" id="KW-0521">NADP</keyword>
<accession>A4SXL0</accession>
<evidence type="ECO:0000313" key="10">
    <source>
        <dbReference type="EMBL" id="ABP34224.1"/>
    </source>
</evidence>
<evidence type="ECO:0000256" key="5">
    <source>
        <dbReference type="ARBA" id="ARBA00023002"/>
    </source>
</evidence>
<evidence type="ECO:0000256" key="2">
    <source>
        <dbReference type="ARBA" id="ARBA00022630"/>
    </source>
</evidence>
<keyword evidence="3 7" id="KW-0288">FMN</keyword>
<dbReference type="Pfam" id="PF00881">
    <property type="entry name" value="Nitroreductase"/>
    <property type="match status" value="1"/>
</dbReference>
<evidence type="ECO:0000259" key="9">
    <source>
        <dbReference type="Pfam" id="PF00881"/>
    </source>
</evidence>
<dbReference type="Gene3D" id="3.40.109.10">
    <property type="entry name" value="NADH Oxidase"/>
    <property type="match status" value="1"/>
</dbReference>
<dbReference type="KEGG" id="pnu:Pnuc_1008"/>
<organism evidence="10 11">
    <name type="scientific">Polynucleobacter asymbioticus (strain DSM 18221 / CIP 109841 / QLW-P1DMWA-1)</name>
    <name type="common">Polynucleobacter necessarius subsp. asymbioticus</name>
    <dbReference type="NCBI Taxonomy" id="312153"/>
    <lineage>
        <taxon>Bacteria</taxon>
        <taxon>Pseudomonadati</taxon>
        <taxon>Pseudomonadota</taxon>
        <taxon>Betaproteobacteria</taxon>
        <taxon>Burkholderiales</taxon>
        <taxon>Burkholderiaceae</taxon>
        <taxon>Polynucleobacter</taxon>
    </lineage>
</organism>
<evidence type="ECO:0000256" key="8">
    <source>
        <dbReference type="PIRSR" id="PIRSR000232-1"/>
    </source>
</evidence>
<dbReference type="Proteomes" id="UP000000231">
    <property type="component" value="Chromosome"/>
</dbReference>
<dbReference type="InterPro" id="IPR052530">
    <property type="entry name" value="NAD(P)H_nitroreductase"/>
</dbReference>
<keyword evidence="6 7" id="KW-0520">NAD</keyword>
<keyword evidence="11" id="KW-1185">Reference proteome</keyword>
<dbReference type="eggNOG" id="COG0778">
    <property type="taxonomic scope" value="Bacteria"/>
</dbReference>
<evidence type="ECO:0000256" key="4">
    <source>
        <dbReference type="ARBA" id="ARBA00022857"/>
    </source>
</evidence>
<comment type="cofactor">
    <cofactor evidence="8">
        <name>FMN</name>
        <dbReference type="ChEBI" id="CHEBI:58210"/>
    </cofactor>
    <text evidence="8">Binds 1 FMN per subunit.</text>
</comment>
<proteinExistence type="inferred from homology"/>
<reference evidence="10 11" key="1">
    <citation type="journal article" date="2012" name="Stand. Genomic Sci.">
        <title>Complete genome sequence of Polynucleobacter necessarius subsp. asymbioticus type strain (QLW-P1DMWA-1(T)).</title>
        <authorList>
            <person name="Meincke L."/>
            <person name="Copeland A."/>
            <person name="Lapidus A."/>
            <person name="Lucas S."/>
            <person name="Berry K.W."/>
            <person name="Del Rio T.G."/>
            <person name="Hammon N."/>
            <person name="Dalin E."/>
            <person name="Tice H."/>
            <person name="Pitluck S."/>
            <person name="Richardson P."/>
            <person name="Bruce D."/>
            <person name="Goodwin L."/>
            <person name="Han C."/>
            <person name="Tapia R."/>
            <person name="Detter J.C."/>
            <person name="Schmutz J."/>
            <person name="Brettin T."/>
            <person name="Larimer F."/>
            <person name="Land M."/>
            <person name="Hauser L."/>
            <person name="Kyrpides N.C."/>
            <person name="Ivanova N."/>
            <person name="Goker M."/>
            <person name="Woyke T."/>
            <person name="Wu Q.L."/>
            <person name="Pockl M."/>
            <person name="Hahn M.W."/>
            <person name="Klenk H.P."/>
        </authorList>
    </citation>
    <scope>NUCLEOTIDE SEQUENCE [LARGE SCALE GENOMIC DNA]</scope>
    <source>
        <strain evidence="11">DSM 18221 / CIP 109841 / QLW-P1DMWA-1</strain>
    </source>
</reference>
<dbReference type="PANTHER" id="PTHR43821">
    <property type="entry name" value="NAD(P)H NITROREDUCTASE YDJA-RELATED"/>
    <property type="match status" value="1"/>
</dbReference>
<dbReference type="EC" id="1.-.-.-" evidence="7"/>
<keyword evidence="5 7" id="KW-0560">Oxidoreductase</keyword>
<evidence type="ECO:0000256" key="1">
    <source>
        <dbReference type="ARBA" id="ARBA00007118"/>
    </source>
</evidence>
<dbReference type="CDD" id="cd02135">
    <property type="entry name" value="YdjA-like"/>
    <property type="match status" value="1"/>
</dbReference>
<feature type="binding site" evidence="8">
    <location>
        <position position="53"/>
    </location>
    <ligand>
        <name>FMN</name>
        <dbReference type="ChEBI" id="CHEBI:58210"/>
        <note>ligand shared between dimeric partners</note>
    </ligand>
</feature>
<evidence type="ECO:0000256" key="6">
    <source>
        <dbReference type="ARBA" id="ARBA00023027"/>
    </source>
</evidence>
<dbReference type="InterPro" id="IPR000415">
    <property type="entry name" value="Nitroreductase-like"/>
</dbReference>
<dbReference type="InterPro" id="IPR029479">
    <property type="entry name" value="Nitroreductase"/>
</dbReference>